<dbReference type="SUPFAM" id="SSF53067">
    <property type="entry name" value="Actin-like ATPase domain"/>
    <property type="match status" value="2"/>
</dbReference>
<protein>
    <recommendedName>
        <fullName evidence="3">Chaperone protein DnaK</fullName>
    </recommendedName>
    <alternativeName>
        <fullName evidence="4">Chaperone protein dnaK</fullName>
    </alternativeName>
    <alternativeName>
        <fullName evidence="13">HSP70</fullName>
    </alternativeName>
    <alternativeName>
        <fullName evidence="12">Heat shock 70 kDa protein</fullName>
    </alternativeName>
    <alternativeName>
        <fullName evidence="11">Heat shock protein 70</fullName>
    </alternativeName>
</protein>
<comment type="subcellular location">
    <subcellularLocation>
        <location evidence="1">Cytoplasm</location>
    </subcellularLocation>
</comment>
<dbReference type="InterPro" id="IPR004753">
    <property type="entry name" value="MreB"/>
</dbReference>
<evidence type="ECO:0000256" key="8">
    <source>
        <dbReference type="ARBA" id="ARBA00022960"/>
    </source>
</evidence>
<evidence type="ECO:0000256" key="9">
    <source>
        <dbReference type="ARBA" id="ARBA00023016"/>
    </source>
</evidence>
<keyword evidence="7" id="KW-0067">ATP-binding</keyword>
<evidence type="ECO:0000256" key="11">
    <source>
        <dbReference type="ARBA" id="ARBA00030019"/>
    </source>
</evidence>
<evidence type="ECO:0000256" key="4">
    <source>
        <dbReference type="ARBA" id="ARBA00017249"/>
    </source>
</evidence>
<dbReference type="GO" id="GO:0005737">
    <property type="term" value="C:cytoplasm"/>
    <property type="evidence" value="ECO:0007669"/>
    <property type="project" value="UniProtKB-SubCell"/>
</dbReference>
<keyword evidence="9" id="KW-0346">Stress response</keyword>
<reference evidence="14" key="1">
    <citation type="submission" date="2018-10" db="EMBL/GenBank/DDBJ databases">
        <title>Schaedlerella arabinophila gen. nov. sp. nov., isolated from the mouse intestinal tract and comparative analysis with the genome of the closely related altered Schaedler flora strain ASF502.</title>
        <authorList>
            <person name="Miyake S."/>
            <person name="Soh M."/>
            <person name="Seedorf H."/>
        </authorList>
    </citation>
    <scope>NUCLEOTIDE SEQUENCE [LARGE SCALE GENOMIC DNA]</scope>
    <source>
        <strain evidence="14">DSM 106076</strain>
    </source>
</reference>
<name>A0A426DFN4_9FIRM</name>
<evidence type="ECO:0000256" key="3">
    <source>
        <dbReference type="ARBA" id="ARBA00014415"/>
    </source>
</evidence>
<evidence type="ECO:0000256" key="10">
    <source>
        <dbReference type="ARBA" id="ARBA00023458"/>
    </source>
</evidence>
<accession>A0A426DFN4</accession>
<keyword evidence="6" id="KW-0547">Nucleotide-binding</keyword>
<dbReference type="PANTHER" id="PTHR42749:SF1">
    <property type="entry name" value="CELL SHAPE-DETERMINING PROTEIN MREB"/>
    <property type="match status" value="1"/>
</dbReference>
<dbReference type="GO" id="GO:0008360">
    <property type="term" value="P:regulation of cell shape"/>
    <property type="evidence" value="ECO:0007669"/>
    <property type="project" value="UniProtKB-KW"/>
</dbReference>
<evidence type="ECO:0000256" key="7">
    <source>
        <dbReference type="ARBA" id="ARBA00022840"/>
    </source>
</evidence>
<dbReference type="PROSITE" id="PS00329">
    <property type="entry name" value="HSP70_2"/>
    <property type="match status" value="1"/>
</dbReference>
<dbReference type="InterPro" id="IPR043129">
    <property type="entry name" value="ATPase_NBD"/>
</dbReference>
<comment type="similarity">
    <text evidence="2">Belongs to the heat shock protein 70 family.</text>
</comment>
<dbReference type="Pfam" id="PF06723">
    <property type="entry name" value="MreB_Mbl"/>
    <property type="match status" value="1"/>
</dbReference>
<dbReference type="PRINTS" id="PR01652">
    <property type="entry name" value="SHAPEPROTEIN"/>
</dbReference>
<keyword evidence="5" id="KW-0963">Cytoplasm</keyword>
<evidence type="ECO:0000256" key="12">
    <source>
        <dbReference type="ARBA" id="ARBA00030945"/>
    </source>
</evidence>
<gene>
    <name evidence="14" type="ORF">EBB54_09295</name>
</gene>
<dbReference type="Gene3D" id="3.30.420.40">
    <property type="match status" value="2"/>
</dbReference>
<organism evidence="14 15">
    <name type="scientific">Schaedlerella arabinosiphila</name>
    <dbReference type="NCBI Taxonomy" id="2044587"/>
    <lineage>
        <taxon>Bacteria</taxon>
        <taxon>Bacillati</taxon>
        <taxon>Bacillota</taxon>
        <taxon>Clostridia</taxon>
        <taxon>Lachnospirales</taxon>
        <taxon>Lachnospiraceae</taxon>
        <taxon>Schaedlerella</taxon>
    </lineage>
</organism>
<evidence type="ECO:0000256" key="1">
    <source>
        <dbReference type="ARBA" id="ARBA00004496"/>
    </source>
</evidence>
<dbReference type="GO" id="GO:0000902">
    <property type="term" value="P:cell morphogenesis"/>
    <property type="evidence" value="ECO:0007669"/>
    <property type="project" value="InterPro"/>
</dbReference>
<proteinExistence type="inferred from homology"/>
<comment type="similarity">
    <text evidence="10">Belongs to the FtsA/MreB family.</text>
</comment>
<evidence type="ECO:0000313" key="15">
    <source>
        <dbReference type="Proteomes" id="UP000274920"/>
    </source>
</evidence>
<dbReference type="AlphaFoldDB" id="A0A426DFN4"/>
<dbReference type="GO" id="GO:0005524">
    <property type="term" value="F:ATP binding"/>
    <property type="evidence" value="ECO:0007669"/>
    <property type="project" value="UniProtKB-KW"/>
</dbReference>
<sequence>MFRNIYGLDLGTYEIKVFDKKRDYIWKEKNVIARKDKDFLYAAGDEAWIMFEKAPENIEVLFPMQGGAIAKFNDMQCLLESLLKKERLFYGGAEYLVAVPTDVTEVEKRAFYDLVYHSAARAKTVRIAERGIVDALGFGINVNRTEGIFIVNMGGGSTEISILAHGGMVMNRLMKLGGEHLDQAIQNLVRHHMDFLIGRRTAEMLRQDFGIFEDATCTTINVSGRNLRTGIPEHRDIPVSMVRAAMKNPLKECVSEIVAMFERTPPTVRTGIEKNGICLTGGLANLKELSTYMEESTGLTVKTTSRPELCVVEGLQKIIQDKRVYRELTYSLLDGEYKWFR</sequence>
<comment type="caution">
    <text evidence="14">The sequence shown here is derived from an EMBL/GenBank/DDBJ whole genome shotgun (WGS) entry which is preliminary data.</text>
</comment>
<evidence type="ECO:0000256" key="5">
    <source>
        <dbReference type="ARBA" id="ARBA00022490"/>
    </source>
</evidence>
<dbReference type="EMBL" id="RHJS01000002">
    <property type="protein sequence ID" value="RRK31538.1"/>
    <property type="molecule type" value="Genomic_DNA"/>
</dbReference>
<dbReference type="InterPro" id="IPR018181">
    <property type="entry name" value="Heat_shock_70_CS"/>
</dbReference>
<keyword evidence="8" id="KW-0133">Cell shape</keyword>
<dbReference type="RefSeq" id="WP_125127184.1">
    <property type="nucleotide sequence ID" value="NZ_RHJS01000002.1"/>
</dbReference>
<dbReference type="InterPro" id="IPR056546">
    <property type="entry name" value="MreB_MamK-like"/>
</dbReference>
<evidence type="ECO:0000256" key="6">
    <source>
        <dbReference type="ARBA" id="ARBA00022741"/>
    </source>
</evidence>
<evidence type="ECO:0000313" key="14">
    <source>
        <dbReference type="EMBL" id="RRK31538.1"/>
    </source>
</evidence>
<dbReference type="Proteomes" id="UP000274920">
    <property type="component" value="Unassembled WGS sequence"/>
</dbReference>
<evidence type="ECO:0000256" key="2">
    <source>
        <dbReference type="ARBA" id="ARBA00007381"/>
    </source>
</evidence>
<keyword evidence="15" id="KW-1185">Reference proteome</keyword>
<dbReference type="PANTHER" id="PTHR42749">
    <property type="entry name" value="CELL SHAPE-DETERMINING PROTEIN MREB"/>
    <property type="match status" value="1"/>
</dbReference>
<evidence type="ECO:0000256" key="13">
    <source>
        <dbReference type="ARBA" id="ARBA00033103"/>
    </source>
</evidence>